<protein>
    <submittedName>
        <fullName evidence="2">Uncharacterized protein</fullName>
    </submittedName>
</protein>
<dbReference type="EMBL" id="JBAHYK010000244">
    <property type="protein sequence ID" value="KAL0576141.1"/>
    <property type="molecule type" value="Genomic_DNA"/>
</dbReference>
<gene>
    <name evidence="2" type="ORF">V5O48_005832</name>
</gene>
<dbReference type="Proteomes" id="UP001465976">
    <property type="component" value="Unassembled WGS sequence"/>
</dbReference>
<name>A0ABR3FL58_9AGAR</name>
<evidence type="ECO:0000256" key="1">
    <source>
        <dbReference type="SAM" id="MobiDB-lite"/>
    </source>
</evidence>
<keyword evidence="3" id="KW-1185">Reference proteome</keyword>
<organism evidence="2 3">
    <name type="scientific">Marasmius crinis-equi</name>
    <dbReference type="NCBI Taxonomy" id="585013"/>
    <lineage>
        <taxon>Eukaryota</taxon>
        <taxon>Fungi</taxon>
        <taxon>Dikarya</taxon>
        <taxon>Basidiomycota</taxon>
        <taxon>Agaricomycotina</taxon>
        <taxon>Agaricomycetes</taxon>
        <taxon>Agaricomycetidae</taxon>
        <taxon>Agaricales</taxon>
        <taxon>Marasmiineae</taxon>
        <taxon>Marasmiaceae</taxon>
        <taxon>Marasmius</taxon>
    </lineage>
</organism>
<reference evidence="2 3" key="1">
    <citation type="submission" date="2024-02" db="EMBL/GenBank/DDBJ databases">
        <title>A draft genome for the cacao thread blight pathogen Marasmius crinis-equi.</title>
        <authorList>
            <person name="Cohen S.P."/>
            <person name="Baruah I.K."/>
            <person name="Amoako-Attah I."/>
            <person name="Bukari Y."/>
            <person name="Meinhardt L.W."/>
            <person name="Bailey B.A."/>
        </authorList>
    </citation>
    <scope>NUCLEOTIDE SEQUENCE [LARGE SCALE GENOMIC DNA]</scope>
    <source>
        <strain evidence="2 3">GH-76</strain>
    </source>
</reference>
<sequence length="263" mass="29829">MESSTKRESTAPVISSDADLKDTGTQSRKAPDAPTGAIDPGSQDSSEDNGNTSSEEEEDTDTRRPIVFLPKGFDIMRHLSEEYSYLTNIIQKDFWERQLGRRSVVIMPPKPTPIESCFLEFTRTLGRALMCAQYTPPSQTRLGSEDEFKDFAARIGIEIDSDIPALEGVHGNMLETKRMLLTSATLWEEVWGSSLPAGTSKSLLYDDLMQQISGHAMMRDMDDCILRHTDRAGEIFAYRDSDWKEVMNRDLKDIAWTRWKRYA</sequence>
<comment type="caution">
    <text evidence="2">The sequence shown here is derived from an EMBL/GenBank/DDBJ whole genome shotgun (WGS) entry which is preliminary data.</text>
</comment>
<accession>A0ABR3FL58</accession>
<proteinExistence type="predicted"/>
<evidence type="ECO:0000313" key="2">
    <source>
        <dbReference type="EMBL" id="KAL0576141.1"/>
    </source>
</evidence>
<feature type="region of interest" description="Disordered" evidence="1">
    <location>
        <begin position="1"/>
        <end position="66"/>
    </location>
</feature>
<evidence type="ECO:0000313" key="3">
    <source>
        <dbReference type="Proteomes" id="UP001465976"/>
    </source>
</evidence>